<reference evidence="8" key="2">
    <citation type="submission" date="2020-11" db="EMBL/GenBank/DDBJ databases">
        <authorList>
            <person name="McCartney M.A."/>
            <person name="Auch B."/>
            <person name="Kono T."/>
            <person name="Mallez S."/>
            <person name="Becker A."/>
            <person name="Gohl D.M."/>
            <person name="Silverstein K.A.T."/>
            <person name="Koren S."/>
            <person name="Bechman K.B."/>
            <person name="Herman A."/>
            <person name="Abrahante J.E."/>
            <person name="Garbe J."/>
        </authorList>
    </citation>
    <scope>NUCLEOTIDE SEQUENCE</scope>
    <source>
        <strain evidence="8">Duluth1</strain>
        <tissue evidence="8">Whole animal</tissue>
    </source>
</reference>
<evidence type="ECO:0000256" key="3">
    <source>
        <dbReference type="ARBA" id="ARBA00005469"/>
    </source>
</evidence>
<protein>
    <submittedName>
        <fullName evidence="8">Uncharacterized protein</fullName>
    </submittedName>
</protein>
<evidence type="ECO:0000256" key="7">
    <source>
        <dbReference type="SAM" id="MobiDB-lite"/>
    </source>
</evidence>
<organism evidence="8 9">
    <name type="scientific">Dreissena polymorpha</name>
    <name type="common">Zebra mussel</name>
    <name type="synonym">Mytilus polymorpha</name>
    <dbReference type="NCBI Taxonomy" id="45954"/>
    <lineage>
        <taxon>Eukaryota</taxon>
        <taxon>Metazoa</taxon>
        <taxon>Spiralia</taxon>
        <taxon>Lophotrochozoa</taxon>
        <taxon>Mollusca</taxon>
        <taxon>Bivalvia</taxon>
        <taxon>Autobranchia</taxon>
        <taxon>Heteroconchia</taxon>
        <taxon>Euheterodonta</taxon>
        <taxon>Imparidentia</taxon>
        <taxon>Neoheterodontei</taxon>
        <taxon>Myida</taxon>
        <taxon>Dreissenoidea</taxon>
        <taxon>Dreissenidae</taxon>
        <taxon>Dreissena</taxon>
    </lineage>
</organism>
<keyword evidence="6" id="KW-0539">Nucleus</keyword>
<proteinExistence type="inferred from homology"/>
<feature type="region of interest" description="Disordered" evidence="7">
    <location>
        <begin position="272"/>
        <end position="299"/>
    </location>
</feature>
<comment type="caution">
    <text evidence="8">The sequence shown here is derived from an EMBL/GenBank/DDBJ whole genome shotgun (WGS) entry which is preliminary data.</text>
</comment>
<comment type="similarity">
    <text evidence="3">Belongs to the SHFL family.</text>
</comment>
<dbReference type="EMBL" id="JAIWYP010000014">
    <property type="protein sequence ID" value="KAH3713456.1"/>
    <property type="molecule type" value="Genomic_DNA"/>
</dbReference>
<dbReference type="GO" id="GO:0036464">
    <property type="term" value="C:cytoplasmic ribonucleoprotein granule"/>
    <property type="evidence" value="ECO:0007669"/>
    <property type="project" value="UniProtKB-SubCell"/>
</dbReference>
<accession>A0A9D4HAM8</accession>
<keyword evidence="9" id="KW-1185">Reference proteome</keyword>
<dbReference type="OrthoDB" id="9423182at2759"/>
<dbReference type="PANTHER" id="PTHR16135:SF2">
    <property type="entry name" value="SHIFTLESS ANTIVIRAL INHIBITOR OF RIBOSOMAL FRAMESHIFTING PROTEIN"/>
    <property type="match status" value="1"/>
</dbReference>
<evidence type="ECO:0000313" key="8">
    <source>
        <dbReference type="EMBL" id="KAH3713456.1"/>
    </source>
</evidence>
<dbReference type="GO" id="GO:1990825">
    <property type="term" value="F:sequence-specific mRNA binding"/>
    <property type="evidence" value="ECO:0007669"/>
    <property type="project" value="TreeGrafter"/>
</dbReference>
<sequence>MAEAVLGEHSDDETWKNTQRFRELFHGRFSDEQADTIVNHFNGDVVKAVDFGFTATQVEVEEVLGNGEGWQIVTNVRQHQLVKDLNRRFEISSEIRQFSCEPCSSAWWKKVSARKPVSKCTRCKKRKDALPREKEWGLAKFICPCGHEYHHFGAMDVRKLRNWNGSRLFGKSRSVCFQCMQNLVEPVEILPPRKWRDVDTTESIPDRPRRRRVQPKDTHCSAYNCYLRYIPAETEPVVPACVHPESLAQMSIYVLVDSANHISSGSTVDTFMSQGDLNTDPNPYAPRLSPTAEENDEEI</sequence>
<evidence type="ECO:0000256" key="2">
    <source>
        <dbReference type="ARBA" id="ARBA00004331"/>
    </source>
</evidence>
<dbReference type="Pfam" id="PF15135">
    <property type="entry name" value="UPF0515"/>
    <property type="match status" value="1"/>
</dbReference>
<dbReference type="GO" id="GO:0045087">
    <property type="term" value="P:innate immune response"/>
    <property type="evidence" value="ECO:0007669"/>
    <property type="project" value="TreeGrafter"/>
</dbReference>
<name>A0A9D4HAM8_DREPO</name>
<evidence type="ECO:0000256" key="1">
    <source>
        <dbReference type="ARBA" id="ARBA00004123"/>
    </source>
</evidence>
<feature type="compositionally biased region" description="Polar residues" evidence="7">
    <location>
        <begin position="272"/>
        <end position="281"/>
    </location>
</feature>
<keyword evidence="5" id="KW-0694">RNA-binding</keyword>
<evidence type="ECO:0000256" key="5">
    <source>
        <dbReference type="ARBA" id="ARBA00022884"/>
    </source>
</evidence>
<evidence type="ECO:0000256" key="4">
    <source>
        <dbReference type="ARBA" id="ARBA00022490"/>
    </source>
</evidence>
<dbReference type="PANTHER" id="PTHR16135">
    <property type="entry name" value="REPRESSOR OF YIELD OF DENV PROTEIN"/>
    <property type="match status" value="1"/>
</dbReference>
<dbReference type="GO" id="GO:0005634">
    <property type="term" value="C:nucleus"/>
    <property type="evidence" value="ECO:0007669"/>
    <property type="project" value="UniProtKB-SubCell"/>
</dbReference>
<reference evidence="8" key="1">
    <citation type="journal article" date="2019" name="bioRxiv">
        <title>The Genome of the Zebra Mussel, Dreissena polymorpha: A Resource for Invasive Species Research.</title>
        <authorList>
            <person name="McCartney M.A."/>
            <person name="Auch B."/>
            <person name="Kono T."/>
            <person name="Mallez S."/>
            <person name="Zhang Y."/>
            <person name="Obille A."/>
            <person name="Becker A."/>
            <person name="Abrahante J.E."/>
            <person name="Garbe J."/>
            <person name="Badalamenti J.P."/>
            <person name="Herman A."/>
            <person name="Mangelson H."/>
            <person name="Liachko I."/>
            <person name="Sullivan S."/>
            <person name="Sone E.D."/>
            <person name="Koren S."/>
            <person name="Silverstein K.A.T."/>
            <person name="Beckman K.B."/>
            <person name="Gohl D.M."/>
        </authorList>
    </citation>
    <scope>NUCLEOTIDE SEQUENCE</scope>
    <source>
        <strain evidence="8">Duluth1</strain>
        <tissue evidence="8">Whole animal</tissue>
    </source>
</reference>
<dbReference type="Proteomes" id="UP000828390">
    <property type="component" value="Unassembled WGS sequence"/>
</dbReference>
<evidence type="ECO:0000313" key="9">
    <source>
        <dbReference type="Proteomes" id="UP000828390"/>
    </source>
</evidence>
<evidence type="ECO:0000256" key="6">
    <source>
        <dbReference type="ARBA" id="ARBA00023242"/>
    </source>
</evidence>
<dbReference type="GO" id="GO:0075523">
    <property type="term" value="P:viral translational frameshifting"/>
    <property type="evidence" value="ECO:0007669"/>
    <property type="project" value="TreeGrafter"/>
</dbReference>
<comment type="subcellular location">
    <subcellularLocation>
        <location evidence="2">Cytoplasm</location>
        <location evidence="2">Cytoplasmic ribonucleoprotein granule</location>
    </subcellularLocation>
    <subcellularLocation>
        <location evidence="1">Nucleus</location>
    </subcellularLocation>
</comment>
<dbReference type="AlphaFoldDB" id="A0A9D4HAM8"/>
<keyword evidence="4" id="KW-0963">Cytoplasm</keyword>
<gene>
    <name evidence="8" type="ORF">DPMN_073249</name>
</gene>
<dbReference type="InterPro" id="IPR026795">
    <property type="entry name" value="SHFL"/>
</dbReference>
<dbReference type="GO" id="GO:0043022">
    <property type="term" value="F:ribosome binding"/>
    <property type="evidence" value="ECO:0007669"/>
    <property type="project" value="TreeGrafter"/>
</dbReference>